<feature type="region of interest" description="Disordered" evidence="6">
    <location>
        <begin position="120"/>
        <end position="147"/>
    </location>
</feature>
<dbReference type="CDD" id="cd08830">
    <property type="entry name" value="ArfGap_ArfGap1"/>
    <property type="match status" value="1"/>
</dbReference>
<dbReference type="SUPFAM" id="SSF57863">
    <property type="entry name" value="ArfGap/RecO-like zinc finger"/>
    <property type="match status" value="1"/>
</dbReference>
<feature type="compositionally biased region" description="Basic and acidic residues" evidence="6">
    <location>
        <begin position="460"/>
        <end position="471"/>
    </location>
</feature>
<gene>
    <name evidence="8" type="ORF">QSP1433_LOCUS14289</name>
</gene>
<reference evidence="8" key="1">
    <citation type="submission" date="2021-01" db="EMBL/GenBank/DDBJ databases">
        <authorList>
            <person name="Corre E."/>
            <person name="Pelletier E."/>
            <person name="Niang G."/>
            <person name="Scheremetjew M."/>
            <person name="Finn R."/>
            <person name="Kale V."/>
            <person name="Holt S."/>
            <person name="Cochrane G."/>
            <person name="Meng A."/>
            <person name="Brown T."/>
            <person name="Cohen L."/>
        </authorList>
    </citation>
    <scope>NUCLEOTIDE SEQUENCE</scope>
    <source>
        <strain evidence="8">NY070348D</strain>
    </source>
</reference>
<evidence type="ECO:0000256" key="4">
    <source>
        <dbReference type="ARBA" id="ARBA00022833"/>
    </source>
</evidence>
<protein>
    <recommendedName>
        <fullName evidence="7">Arf-GAP domain-containing protein</fullName>
    </recommendedName>
</protein>
<keyword evidence="4" id="KW-0862">Zinc</keyword>
<dbReference type="GO" id="GO:0005096">
    <property type="term" value="F:GTPase activator activity"/>
    <property type="evidence" value="ECO:0007669"/>
    <property type="project" value="UniProtKB-KW"/>
</dbReference>
<feature type="region of interest" description="Disordered" evidence="6">
    <location>
        <begin position="163"/>
        <end position="190"/>
    </location>
</feature>
<dbReference type="PANTHER" id="PTHR46395">
    <property type="entry name" value="ADP-RIBOSYLATION FACTOR GTPASE-ACTIVATING PROTEIN 1"/>
    <property type="match status" value="1"/>
</dbReference>
<evidence type="ECO:0000256" key="6">
    <source>
        <dbReference type="SAM" id="MobiDB-lite"/>
    </source>
</evidence>
<dbReference type="GO" id="GO:0030100">
    <property type="term" value="P:regulation of endocytosis"/>
    <property type="evidence" value="ECO:0007669"/>
    <property type="project" value="TreeGrafter"/>
</dbReference>
<feature type="compositionally biased region" description="Basic and acidic residues" evidence="6">
    <location>
        <begin position="318"/>
        <end position="334"/>
    </location>
</feature>
<feature type="compositionally biased region" description="Polar residues" evidence="6">
    <location>
        <begin position="133"/>
        <end position="143"/>
    </location>
</feature>
<evidence type="ECO:0000259" key="7">
    <source>
        <dbReference type="PROSITE" id="PS50115"/>
    </source>
</evidence>
<keyword evidence="2" id="KW-0479">Metal-binding</keyword>
<dbReference type="PROSITE" id="PS50115">
    <property type="entry name" value="ARFGAP"/>
    <property type="match status" value="1"/>
</dbReference>
<dbReference type="EMBL" id="HBHK01022611">
    <property type="protein sequence ID" value="CAD9700588.1"/>
    <property type="molecule type" value="Transcribed_RNA"/>
</dbReference>
<keyword evidence="3 5" id="KW-0863">Zinc-finger</keyword>
<feature type="compositionally biased region" description="Basic and acidic residues" evidence="6">
    <location>
        <begin position="361"/>
        <end position="377"/>
    </location>
</feature>
<proteinExistence type="predicted"/>
<dbReference type="Pfam" id="PF01412">
    <property type="entry name" value="ArfGap"/>
    <property type="match status" value="1"/>
</dbReference>
<keyword evidence="1" id="KW-0343">GTPase activation</keyword>
<dbReference type="SMART" id="SM00105">
    <property type="entry name" value="ArfGap"/>
    <property type="match status" value="1"/>
</dbReference>
<feature type="region of interest" description="Disordered" evidence="6">
    <location>
        <begin position="292"/>
        <end position="478"/>
    </location>
</feature>
<organism evidence="8">
    <name type="scientific">Mucochytrium quahogii</name>
    <dbReference type="NCBI Taxonomy" id="96639"/>
    <lineage>
        <taxon>Eukaryota</taxon>
        <taxon>Sar</taxon>
        <taxon>Stramenopiles</taxon>
        <taxon>Bigyra</taxon>
        <taxon>Labyrinthulomycetes</taxon>
        <taxon>Thraustochytrida</taxon>
        <taxon>Thraustochytriidae</taxon>
        <taxon>Mucochytrium</taxon>
    </lineage>
</organism>
<evidence type="ECO:0000256" key="3">
    <source>
        <dbReference type="ARBA" id="ARBA00022771"/>
    </source>
</evidence>
<dbReference type="InterPro" id="IPR038508">
    <property type="entry name" value="ArfGAP_dom_sf"/>
</dbReference>
<feature type="compositionally biased region" description="Low complexity" evidence="6">
    <location>
        <begin position="387"/>
        <end position="407"/>
    </location>
</feature>
<dbReference type="GO" id="GO:0032012">
    <property type="term" value="P:regulation of ARF protein signal transduction"/>
    <property type="evidence" value="ECO:0007669"/>
    <property type="project" value="TreeGrafter"/>
</dbReference>
<dbReference type="InterPro" id="IPR001164">
    <property type="entry name" value="ArfGAP_dom"/>
</dbReference>
<name>A0A7S2SHV4_9STRA</name>
<dbReference type="PRINTS" id="PR00405">
    <property type="entry name" value="REVINTRACTNG"/>
</dbReference>
<dbReference type="InterPro" id="IPR037278">
    <property type="entry name" value="ARFGAP/RecO"/>
</dbReference>
<sequence>MASQMPANLQVEIRAMDGNGKCVDCGVKNPQWASVSYGTLFCLECSGVHRGLGVHISFVRSITMDAWDEKQIQMMRLGGNQKLIDWFAQHDITSSASIQEKYHTPAAELYRLRLRAIRDGKEPPTELPKRAVSASSGPGTVSGETPIERELRMRREAEERLRAKFGSGGLRGNAVSSQPLPPGMHDDEPQGMNIDTEALKAKGAETFQSISTAFSSLSMAASEKLSSADTQETLQDVKAKAAESWSALASGASSFWGSVAGTQQEERTVLVETEEEIAERKAAEERLRAKFGSGGLKGNAVSSSGFGGFDSSQGGETPEEKEIRERKEAQERLRAKFGSAGLKGNAISSSSFGGSESGESPEEKELRERREAEERLRAKFGSGGLKGVAVSSSGAARPSSSGGKSSSQNMAEHQDDDAWLQSQLAAQRNSSVSQPKPSSRGVGSLGSPVRKASPVPQKAKTPEPPKSKPEDFFANFGV</sequence>
<evidence type="ECO:0000256" key="2">
    <source>
        <dbReference type="ARBA" id="ARBA00022723"/>
    </source>
</evidence>
<evidence type="ECO:0000313" key="8">
    <source>
        <dbReference type="EMBL" id="CAD9700588.1"/>
    </source>
</evidence>
<dbReference type="PANTHER" id="PTHR46395:SF1">
    <property type="entry name" value="ADP-RIBOSYLATION FACTOR GTPASE-ACTIVATING PROTEIN 1"/>
    <property type="match status" value="1"/>
</dbReference>
<dbReference type="GO" id="GO:0000139">
    <property type="term" value="C:Golgi membrane"/>
    <property type="evidence" value="ECO:0007669"/>
    <property type="project" value="TreeGrafter"/>
</dbReference>
<evidence type="ECO:0000256" key="1">
    <source>
        <dbReference type="ARBA" id="ARBA00022468"/>
    </source>
</evidence>
<evidence type="ECO:0000256" key="5">
    <source>
        <dbReference type="PROSITE-ProRule" id="PRU00288"/>
    </source>
</evidence>
<feature type="compositionally biased region" description="Polar residues" evidence="6">
    <location>
        <begin position="420"/>
        <end position="437"/>
    </location>
</feature>
<dbReference type="GO" id="GO:0008270">
    <property type="term" value="F:zinc ion binding"/>
    <property type="evidence" value="ECO:0007669"/>
    <property type="project" value="UniProtKB-KW"/>
</dbReference>
<feature type="compositionally biased region" description="Low complexity" evidence="6">
    <location>
        <begin position="348"/>
        <end position="358"/>
    </location>
</feature>
<accession>A0A7S2SHV4</accession>
<feature type="compositionally biased region" description="Basic and acidic residues" evidence="6">
    <location>
        <begin position="120"/>
        <end position="129"/>
    </location>
</feature>
<feature type="domain" description="Arf-GAP" evidence="7">
    <location>
        <begin position="7"/>
        <end position="123"/>
    </location>
</feature>
<dbReference type="AlphaFoldDB" id="A0A7S2SHV4"/>
<dbReference type="Gene3D" id="1.10.220.150">
    <property type="entry name" value="Arf GTPase activating protein"/>
    <property type="match status" value="1"/>
</dbReference>